<protein>
    <submittedName>
        <fullName evidence="1">Uncharacterized protein</fullName>
    </submittedName>
</protein>
<name>A0A3N4LB47_9PEZI</name>
<dbReference type="EMBL" id="ML121615">
    <property type="protein sequence ID" value="RPB18682.1"/>
    <property type="molecule type" value="Genomic_DNA"/>
</dbReference>
<proteinExistence type="predicted"/>
<evidence type="ECO:0000313" key="2">
    <source>
        <dbReference type="Proteomes" id="UP000267821"/>
    </source>
</evidence>
<dbReference type="AlphaFoldDB" id="A0A3N4LB47"/>
<accession>A0A3N4LB47</accession>
<organism evidence="1 2">
    <name type="scientific">Terfezia boudieri ATCC MYA-4762</name>
    <dbReference type="NCBI Taxonomy" id="1051890"/>
    <lineage>
        <taxon>Eukaryota</taxon>
        <taxon>Fungi</taxon>
        <taxon>Dikarya</taxon>
        <taxon>Ascomycota</taxon>
        <taxon>Pezizomycotina</taxon>
        <taxon>Pezizomycetes</taxon>
        <taxon>Pezizales</taxon>
        <taxon>Pezizaceae</taxon>
        <taxon>Terfezia</taxon>
    </lineage>
</organism>
<gene>
    <name evidence="1" type="ORF">L211DRAFT_692414</name>
</gene>
<dbReference type="Proteomes" id="UP000267821">
    <property type="component" value="Unassembled WGS sequence"/>
</dbReference>
<reference evidence="1 2" key="1">
    <citation type="journal article" date="2018" name="Nat. Ecol. Evol.">
        <title>Pezizomycetes genomes reveal the molecular basis of ectomycorrhizal truffle lifestyle.</title>
        <authorList>
            <person name="Murat C."/>
            <person name="Payen T."/>
            <person name="Noel B."/>
            <person name="Kuo A."/>
            <person name="Morin E."/>
            <person name="Chen J."/>
            <person name="Kohler A."/>
            <person name="Krizsan K."/>
            <person name="Balestrini R."/>
            <person name="Da Silva C."/>
            <person name="Montanini B."/>
            <person name="Hainaut M."/>
            <person name="Levati E."/>
            <person name="Barry K.W."/>
            <person name="Belfiori B."/>
            <person name="Cichocki N."/>
            <person name="Clum A."/>
            <person name="Dockter R.B."/>
            <person name="Fauchery L."/>
            <person name="Guy J."/>
            <person name="Iotti M."/>
            <person name="Le Tacon F."/>
            <person name="Lindquist E.A."/>
            <person name="Lipzen A."/>
            <person name="Malagnac F."/>
            <person name="Mello A."/>
            <person name="Molinier V."/>
            <person name="Miyauchi S."/>
            <person name="Poulain J."/>
            <person name="Riccioni C."/>
            <person name="Rubini A."/>
            <person name="Sitrit Y."/>
            <person name="Splivallo R."/>
            <person name="Traeger S."/>
            <person name="Wang M."/>
            <person name="Zifcakova L."/>
            <person name="Wipf D."/>
            <person name="Zambonelli A."/>
            <person name="Paolocci F."/>
            <person name="Nowrousian M."/>
            <person name="Ottonello S."/>
            <person name="Baldrian P."/>
            <person name="Spatafora J.W."/>
            <person name="Henrissat B."/>
            <person name="Nagy L.G."/>
            <person name="Aury J.M."/>
            <person name="Wincker P."/>
            <person name="Grigoriev I.V."/>
            <person name="Bonfante P."/>
            <person name="Martin F.M."/>
        </authorList>
    </citation>
    <scope>NUCLEOTIDE SEQUENCE [LARGE SCALE GENOMIC DNA]</scope>
    <source>
        <strain evidence="1 2">ATCC MYA-4762</strain>
    </source>
</reference>
<evidence type="ECO:0000313" key="1">
    <source>
        <dbReference type="EMBL" id="RPB18682.1"/>
    </source>
</evidence>
<dbReference type="InParanoid" id="A0A3N4LB47"/>
<keyword evidence="2" id="KW-1185">Reference proteome</keyword>
<sequence length="109" mass="11738">MELSSECPARKYIKAATQFTQMQPVHATLRGQGTAAAVCTTPELLVQVASTCASRSIPCGSNEVDCKGARIMGIRWMPKEGRRDGNLSSSLVIYLNGGGDRHYALASHR</sequence>